<dbReference type="SMART" id="SM00028">
    <property type="entry name" value="TPR"/>
    <property type="match status" value="4"/>
</dbReference>
<dbReference type="Pfam" id="PF13374">
    <property type="entry name" value="TPR_10"/>
    <property type="match status" value="2"/>
</dbReference>
<dbReference type="Pfam" id="PF00102">
    <property type="entry name" value="Y_phosphatase"/>
    <property type="match status" value="1"/>
</dbReference>
<keyword evidence="2 3" id="KW-0802">TPR repeat</keyword>
<dbReference type="SMART" id="SM00194">
    <property type="entry name" value="PTPc"/>
    <property type="match status" value="1"/>
</dbReference>
<accession>A0A815PIT4</accession>
<comment type="function">
    <text evidence="4">Kinesin is a microtubule-associated force-producing protein that play a role in organelle transport.</text>
</comment>
<dbReference type="InterPro" id="IPR019734">
    <property type="entry name" value="TPR_rpt"/>
</dbReference>
<comment type="similarity">
    <text evidence="4">Belongs to the kinesin light chain family.</text>
</comment>
<dbReference type="GO" id="GO:0005874">
    <property type="term" value="C:microtubule"/>
    <property type="evidence" value="ECO:0007669"/>
    <property type="project" value="UniProtKB-UniRule"/>
</dbReference>
<proteinExistence type="inferred from homology"/>
<feature type="repeat" description="TPR" evidence="3">
    <location>
        <begin position="342"/>
        <end position="375"/>
    </location>
</feature>
<dbReference type="PROSITE" id="PS50293">
    <property type="entry name" value="TPR_REGION"/>
    <property type="match status" value="1"/>
</dbReference>
<sequence>MTAQDIEAVRVEYQELESRSPQNHQSSDESDYAEFDRYQNINARGAWDATAVRLTDPRRISNYINANEVNTTDKYDVFHYYFIGWPDFGVIKARKLLELIKFINNHRKDETATLEKTQQNSLIPTVVHCSGGVGRTGTYIAVDIIMRLIDQSKDNLSQMKLDVMGIVDRLRQDRGKMVQTLDQYLLVNFCVKKYLQLTNQINNGESTKAFSDKDRAAHHRQCGQRHENMDEYSEALSHYETALDIDQKALPPNHPVLASNYNNIGAVYQKMREYSKALSSCERALEIQNIALPPNHPSLADSYNNIGMVYNKMGEYSKALSSHKRSLEIKKTALPPNHPHLASSYGNIGLVYENMRDYSEALLSLEKTCEIFEKSLPPTDPRVAQSKRDVERVKKKM</sequence>
<reference evidence="8" key="1">
    <citation type="submission" date="2021-02" db="EMBL/GenBank/DDBJ databases">
        <authorList>
            <person name="Nowell W R."/>
        </authorList>
    </citation>
    <scope>NUCLEOTIDE SEQUENCE</scope>
</reference>
<dbReference type="InterPro" id="IPR000387">
    <property type="entry name" value="Tyr_Pase_dom"/>
</dbReference>
<dbReference type="Proteomes" id="UP000663864">
    <property type="component" value="Unassembled WGS sequence"/>
</dbReference>
<keyword evidence="4" id="KW-0493">Microtubule</keyword>
<evidence type="ECO:0000256" key="4">
    <source>
        <dbReference type="RuleBase" id="RU367020"/>
    </source>
</evidence>
<dbReference type="PANTHER" id="PTHR45641">
    <property type="entry name" value="TETRATRICOPEPTIDE REPEAT PROTEIN (AFU_ORTHOLOGUE AFUA_6G03870)"/>
    <property type="match status" value="1"/>
</dbReference>
<comment type="subcellular location">
    <subcellularLocation>
        <location evidence="4">Cytoplasm</location>
        <location evidence="4">Cytoskeleton</location>
    </subcellularLocation>
</comment>
<dbReference type="SUPFAM" id="SSF48452">
    <property type="entry name" value="TPR-like"/>
    <property type="match status" value="1"/>
</dbReference>
<name>A0A815PIT4_9BILA</name>
<evidence type="ECO:0000256" key="1">
    <source>
        <dbReference type="ARBA" id="ARBA00022737"/>
    </source>
</evidence>
<dbReference type="PRINTS" id="PR00381">
    <property type="entry name" value="KINESINLIGHT"/>
</dbReference>
<evidence type="ECO:0000256" key="2">
    <source>
        <dbReference type="ARBA" id="ARBA00022803"/>
    </source>
</evidence>
<evidence type="ECO:0000259" key="6">
    <source>
        <dbReference type="PROSITE" id="PS50055"/>
    </source>
</evidence>
<dbReference type="SUPFAM" id="SSF52799">
    <property type="entry name" value="(Phosphotyrosine protein) phosphatases II"/>
    <property type="match status" value="1"/>
</dbReference>
<feature type="repeat" description="TPR" evidence="3">
    <location>
        <begin position="216"/>
        <end position="249"/>
    </location>
</feature>
<dbReference type="GO" id="GO:0004725">
    <property type="term" value="F:protein tyrosine phosphatase activity"/>
    <property type="evidence" value="ECO:0007669"/>
    <property type="project" value="InterPro"/>
</dbReference>
<dbReference type="InterPro" id="IPR016130">
    <property type="entry name" value="Tyr_Pase_AS"/>
</dbReference>
<evidence type="ECO:0000259" key="7">
    <source>
        <dbReference type="PROSITE" id="PS50056"/>
    </source>
</evidence>
<gene>
    <name evidence="8" type="ORF">ZHD862_LOCUS35214</name>
</gene>
<feature type="domain" description="Tyrosine-protein phosphatase" evidence="6">
    <location>
        <begin position="77"/>
        <end position="194"/>
    </location>
</feature>
<feature type="compositionally biased region" description="Basic and acidic residues" evidence="5">
    <location>
        <begin position="386"/>
        <end position="397"/>
    </location>
</feature>
<evidence type="ECO:0000313" key="9">
    <source>
        <dbReference type="Proteomes" id="UP000663864"/>
    </source>
</evidence>
<dbReference type="InterPro" id="IPR000242">
    <property type="entry name" value="PTP_cat"/>
</dbReference>
<evidence type="ECO:0000313" key="8">
    <source>
        <dbReference type="EMBL" id="CAF1449809.1"/>
    </source>
</evidence>
<dbReference type="Gene3D" id="1.25.40.10">
    <property type="entry name" value="Tetratricopeptide repeat domain"/>
    <property type="match status" value="1"/>
</dbReference>
<keyword evidence="4" id="KW-0206">Cytoskeleton</keyword>
<comment type="caution">
    <text evidence="8">The sequence shown here is derived from an EMBL/GenBank/DDBJ whole genome shotgun (WGS) entry which is preliminary data.</text>
</comment>
<dbReference type="InterPro" id="IPR029021">
    <property type="entry name" value="Prot-tyrosine_phosphatase-like"/>
</dbReference>
<dbReference type="Pfam" id="PF13424">
    <property type="entry name" value="TPR_12"/>
    <property type="match status" value="1"/>
</dbReference>
<dbReference type="EMBL" id="CAJNOT010004923">
    <property type="protein sequence ID" value="CAF1449809.1"/>
    <property type="molecule type" value="Genomic_DNA"/>
</dbReference>
<keyword evidence="4" id="KW-0505">Motor protein</keyword>
<keyword evidence="4" id="KW-0963">Cytoplasm</keyword>
<protein>
    <recommendedName>
        <fullName evidence="4">Kinesin light chain</fullName>
    </recommendedName>
</protein>
<feature type="repeat" description="TPR" evidence="3">
    <location>
        <begin position="258"/>
        <end position="291"/>
    </location>
</feature>
<dbReference type="InterPro" id="IPR011990">
    <property type="entry name" value="TPR-like_helical_dom_sf"/>
</dbReference>
<dbReference type="PROSITE" id="PS00383">
    <property type="entry name" value="TYR_PHOSPHATASE_1"/>
    <property type="match status" value="1"/>
</dbReference>
<dbReference type="Gene3D" id="3.90.190.10">
    <property type="entry name" value="Protein tyrosine phosphatase superfamily"/>
    <property type="match status" value="1"/>
</dbReference>
<dbReference type="PROSITE" id="PS50055">
    <property type="entry name" value="TYR_PHOSPHATASE_PTP"/>
    <property type="match status" value="1"/>
</dbReference>
<dbReference type="InterPro" id="IPR003595">
    <property type="entry name" value="Tyr_Pase_cat"/>
</dbReference>
<organism evidence="8 9">
    <name type="scientific">Rotaria sordida</name>
    <dbReference type="NCBI Taxonomy" id="392033"/>
    <lineage>
        <taxon>Eukaryota</taxon>
        <taxon>Metazoa</taxon>
        <taxon>Spiralia</taxon>
        <taxon>Gnathifera</taxon>
        <taxon>Rotifera</taxon>
        <taxon>Eurotatoria</taxon>
        <taxon>Bdelloidea</taxon>
        <taxon>Philodinida</taxon>
        <taxon>Philodinidae</taxon>
        <taxon>Rotaria</taxon>
    </lineage>
</organism>
<keyword evidence="1" id="KW-0677">Repeat</keyword>
<dbReference type="PROSITE" id="PS50056">
    <property type="entry name" value="TYR_PHOSPHATASE_2"/>
    <property type="match status" value="1"/>
</dbReference>
<feature type="repeat" description="TPR" evidence="3">
    <location>
        <begin position="300"/>
        <end position="333"/>
    </location>
</feature>
<dbReference type="AlphaFoldDB" id="A0A815PIT4"/>
<evidence type="ECO:0000256" key="5">
    <source>
        <dbReference type="SAM" id="MobiDB-lite"/>
    </source>
</evidence>
<feature type="domain" description="Tyrosine specific protein phosphatases" evidence="7">
    <location>
        <begin position="94"/>
        <end position="185"/>
    </location>
</feature>
<feature type="region of interest" description="Disordered" evidence="5">
    <location>
        <begin position="376"/>
        <end position="397"/>
    </location>
</feature>
<dbReference type="PANTHER" id="PTHR45641:SF19">
    <property type="entry name" value="NEPHROCYSTIN-3"/>
    <property type="match status" value="1"/>
</dbReference>
<evidence type="ECO:0000256" key="3">
    <source>
        <dbReference type="PROSITE-ProRule" id="PRU00339"/>
    </source>
</evidence>
<comment type="subunit">
    <text evidence="4">Oligomeric complex composed of two heavy chains and two light chains.</text>
</comment>
<dbReference type="GO" id="GO:0005871">
    <property type="term" value="C:kinesin complex"/>
    <property type="evidence" value="ECO:0007669"/>
    <property type="project" value="UniProtKB-UniRule"/>
</dbReference>
<dbReference type="SMART" id="SM00404">
    <property type="entry name" value="PTPc_motif"/>
    <property type="match status" value="1"/>
</dbReference>
<dbReference type="PROSITE" id="PS50005">
    <property type="entry name" value="TPR"/>
    <property type="match status" value="4"/>
</dbReference>